<protein>
    <recommendedName>
        <fullName evidence="1">Polysaccharide pyruvyl transferase domain-containing protein</fullName>
    </recommendedName>
</protein>
<dbReference type="InterPro" id="IPR007345">
    <property type="entry name" value="Polysacch_pyruvyl_Trfase"/>
</dbReference>
<organism evidence="2 3">
    <name type="scientific">Companilactobacillus bobalius DSM 19674</name>
    <dbReference type="NCBI Taxonomy" id="1423788"/>
    <lineage>
        <taxon>Bacteria</taxon>
        <taxon>Bacillati</taxon>
        <taxon>Bacillota</taxon>
        <taxon>Bacilli</taxon>
        <taxon>Lactobacillales</taxon>
        <taxon>Lactobacillaceae</taxon>
        <taxon>Companilactobacillus</taxon>
        <taxon>Companilactobacillus bobalius</taxon>
    </lineage>
</organism>
<dbReference type="PATRIC" id="fig|1423788.3.peg.2539"/>
<evidence type="ECO:0000313" key="3">
    <source>
        <dbReference type="Proteomes" id="UP000051515"/>
    </source>
</evidence>
<evidence type="ECO:0000259" key="1">
    <source>
        <dbReference type="Pfam" id="PF04230"/>
    </source>
</evidence>
<dbReference type="EMBL" id="AZDY01000038">
    <property type="protein sequence ID" value="KRK82459.1"/>
    <property type="molecule type" value="Genomic_DNA"/>
</dbReference>
<dbReference type="AlphaFoldDB" id="A0A0R1KGC6"/>
<evidence type="ECO:0000313" key="2">
    <source>
        <dbReference type="EMBL" id="KRK82459.1"/>
    </source>
</evidence>
<dbReference type="OrthoDB" id="9799278at2"/>
<keyword evidence="3" id="KW-1185">Reference proteome</keyword>
<gene>
    <name evidence="2" type="ORF">FC78_GL002468</name>
</gene>
<feature type="domain" description="Polysaccharide pyruvyl transferase" evidence="1">
    <location>
        <begin position="14"/>
        <end position="305"/>
    </location>
</feature>
<sequence>MEKVGTVTLHYPYNYGSTLQAFALQKVLEQMGYESEIIDYICMYDFENYKLFRIHQYKNRPKTFLSDILYLKKNLKRRHSFRKFHKKYLKITSKKYNSIEELKSLNTEMNAFVAGSDQIWNFECTGGVDSVYFLDFVSSSKKKIAYAPSMGQNGQNQKDLDTIKPMLESFNSLSIREKSMEKKLESLTNRDFEVVLDPTLLLKSDDYSTLLNKDNDGKYIFVYLLEPNNELVDYVSKLAKEKELKVLYISNITKKKIFDSVNSENLYGLAPNEFLSKLKNAEYVVTNSFHATVFSIIFEKRFATFKTRKSFPRMLDLLGNLGLTNRIMDSNFNMDDQIDFKTVNKKLELLKQNSINFLKSALSKND</sequence>
<proteinExistence type="predicted"/>
<name>A0A0R1KGC6_9LACO</name>
<dbReference type="RefSeq" id="WP_056953520.1">
    <property type="nucleotide sequence ID" value="NZ_AZDY01000038.1"/>
</dbReference>
<comment type="caution">
    <text evidence="2">The sequence shown here is derived from an EMBL/GenBank/DDBJ whole genome shotgun (WGS) entry which is preliminary data.</text>
</comment>
<dbReference type="STRING" id="1423788.FC78_GL002468"/>
<dbReference type="Pfam" id="PF04230">
    <property type="entry name" value="PS_pyruv_trans"/>
    <property type="match status" value="1"/>
</dbReference>
<reference evidence="2 3" key="1">
    <citation type="journal article" date="2015" name="Genome Announc.">
        <title>Expanding the biotechnology potential of lactobacilli through comparative genomics of 213 strains and associated genera.</title>
        <authorList>
            <person name="Sun Z."/>
            <person name="Harris H.M."/>
            <person name="McCann A."/>
            <person name="Guo C."/>
            <person name="Argimon S."/>
            <person name="Zhang W."/>
            <person name="Yang X."/>
            <person name="Jeffery I.B."/>
            <person name="Cooney J.C."/>
            <person name="Kagawa T.F."/>
            <person name="Liu W."/>
            <person name="Song Y."/>
            <person name="Salvetti E."/>
            <person name="Wrobel A."/>
            <person name="Rasinkangas P."/>
            <person name="Parkhill J."/>
            <person name="Rea M.C."/>
            <person name="O'Sullivan O."/>
            <person name="Ritari J."/>
            <person name="Douillard F.P."/>
            <person name="Paul Ross R."/>
            <person name="Yang R."/>
            <person name="Briner A.E."/>
            <person name="Felis G.E."/>
            <person name="de Vos W.M."/>
            <person name="Barrangou R."/>
            <person name="Klaenhammer T.R."/>
            <person name="Caufield P.W."/>
            <person name="Cui Y."/>
            <person name="Zhang H."/>
            <person name="O'Toole P.W."/>
        </authorList>
    </citation>
    <scope>NUCLEOTIDE SEQUENCE [LARGE SCALE GENOMIC DNA]</scope>
    <source>
        <strain evidence="2 3">DSM 19674</strain>
    </source>
</reference>
<dbReference type="Proteomes" id="UP000051515">
    <property type="component" value="Unassembled WGS sequence"/>
</dbReference>
<accession>A0A0R1KGC6</accession>